<feature type="region of interest" description="Disordered" evidence="1">
    <location>
        <begin position="1"/>
        <end position="41"/>
    </location>
</feature>
<proteinExistence type="predicted"/>
<comment type="caution">
    <text evidence="2">The sequence shown here is derived from an EMBL/GenBank/DDBJ whole genome shotgun (WGS) entry which is preliminary data.</text>
</comment>
<dbReference type="Proteomes" id="UP000765509">
    <property type="component" value="Unassembled WGS sequence"/>
</dbReference>
<organism evidence="2 3">
    <name type="scientific">Austropuccinia psidii MF-1</name>
    <dbReference type="NCBI Taxonomy" id="1389203"/>
    <lineage>
        <taxon>Eukaryota</taxon>
        <taxon>Fungi</taxon>
        <taxon>Dikarya</taxon>
        <taxon>Basidiomycota</taxon>
        <taxon>Pucciniomycotina</taxon>
        <taxon>Pucciniomycetes</taxon>
        <taxon>Pucciniales</taxon>
        <taxon>Sphaerophragmiaceae</taxon>
        <taxon>Austropuccinia</taxon>
    </lineage>
</organism>
<protein>
    <submittedName>
        <fullName evidence="2">Uncharacterized protein</fullName>
    </submittedName>
</protein>
<dbReference type="AlphaFoldDB" id="A0A9Q3PP36"/>
<dbReference type="EMBL" id="AVOT02083419">
    <property type="protein sequence ID" value="MBW0568879.1"/>
    <property type="molecule type" value="Genomic_DNA"/>
</dbReference>
<evidence type="ECO:0000313" key="3">
    <source>
        <dbReference type="Proteomes" id="UP000765509"/>
    </source>
</evidence>
<feature type="compositionally biased region" description="Basic and acidic residues" evidence="1">
    <location>
        <begin position="7"/>
        <end position="20"/>
    </location>
</feature>
<gene>
    <name evidence="2" type="ORF">O181_108594</name>
</gene>
<sequence>MVSTKPNIEHHEDSNTETNHKIKLTQGQKQHIHDSKQIMSHHGHSNTAYRSFLTISIENKSANASWLKLQSVSTLPNPYVIIDKTKNPFLPVVIY</sequence>
<accession>A0A9Q3PP36</accession>
<name>A0A9Q3PP36_9BASI</name>
<keyword evidence="3" id="KW-1185">Reference proteome</keyword>
<evidence type="ECO:0000256" key="1">
    <source>
        <dbReference type="SAM" id="MobiDB-lite"/>
    </source>
</evidence>
<evidence type="ECO:0000313" key="2">
    <source>
        <dbReference type="EMBL" id="MBW0568879.1"/>
    </source>
</evidence>
<reference evidence="2" key="1">
    <citation type="submission" date="2021-03" db="EMBL/GenBank/DDBJ databases">
        <title>Draft genome sequence of rust myrtle Austropuccinia psidii MF-1, a brazilian biotype.</title>
        <authorList>
            <person name="Quecine M.C."/>
            <person name="Pachon D.M.R."/>
            <person name="Bonatelli M.L."/>
            <person name="Correr F.H."/>
            <person name="Franceschini L.M."/>
            <person name="Leite T.F."/>
            <person name="Margarido G.R.A."/>
            <person name="Almeida C.A."/>
            <person name="Ferrarezi J.A."/>
            <person name="Labate C.A."/>
        </authorList>
    </citation>
    <scope>NUCLEOTIDE SEQUENCE</scope>
    <source>
        <strain evidence="2">MF-1</strain>
    </source>
</reference>